<keyword evidence="1" id="KW-0175">Coiled coil</keyword>
<dbReference type="OrthoDB" id="5821198at2759"/>
<accession>A0A2G5TMC7</accession>
<dbReference type="AlphaFoldDB" id="A0A2G5TMC7"/>
<feature type="region of interest" description="Disordered" evidence="2">
    <location>
        <begin position="1"/>
        <end position="32"/>
    </location>
</feature>
<dbReference type="EMBL" id="PDUG01000005">
    <property type="protein sequence ID" value="PIC28430.1"/>
    <property type="molecule type" value="Genomic_DNA"/>
</dbReference>
<evidence type="ECO:0000313" key="3">
    <source>
        <dbReference type="EMBL" id="PIC28430.1"/>
    </source>
</evidence>
<reference evidence="4" key="1">
    <citation type="submission" date="2017-10" db="EMBL/GenBank/DDBJ databases">
        <title>Rapid genome shrinkage in a self-fertile nematode reveals novel sperm competition proteins.</title>
        <authorList>
            <person name="Yin D."/>
            <person name="Schwarz E.M."/>
            <person name="Thomas C.G."/>
            <person name="Felde R.L."/>
            <person name="Korf I.F."/>
            <person name="Cutter A.D."/>
            <person name="Schartner C.M."/>
            <person name="Ralston E.J."/>
            <person name="Meyer B.J."/>
            <person name="Haag E.S."/>
        </authorList>
    </citation>
    <scope>NUCLEOTIDE SEQUENCE [LARGE SCALE GENOMIC DNA]</scope>
    <source>
        <strain evidence="4">JU1422</strain>
    </source>
</reference>
<evidence type="ECO:0000313" key="4">
    <source>
        <dbReference type="Proteomes" id="UP000230233"/>
    </source>
</evidence>
<keyword evidence="4" id="KW-1185">Reference proteome</keyword>
<feature type="coiled-coil region" evidence="1">
    <location>
        <begin position="37"/>
        <end position="71"/>
    </location>
</feature>
<dbReference type="Proteomes" id="UP000230233">
    <property type="component" value="Chromosome V"/>
</dbReference>
<proteinExistence type="predicted"/>
<evidence type="ECO:0000256" key="2">
    <source>
        <dbReference type="SAM" id="MobiDB-lite"/>
    </source>
</evidence>
<name>A0A2G5TMC7_9PELO</name>
<gene>
    <name evidence="3" type="primary">Cni-suds-3</name>
    <name evidence="3" type="synonym">Cnig_chr_V.g20346</name>
    <name evidence="3" type="ORF">B9Z55_020346</name>
</gene>
<organism evidence="3 4">
    <name type="scientific">Caenorhabditis nigoni</name>
    <dbReference type="NCBI Taxonomy" id="1611254"/>
    <lineage>
        <taxon>Eukaryota</taxon>
        <taxon>Metazoa</taxon>
        <taxon>Ecdysozoa</taxon>
        <taxon>Nematoda</taxon>
        <taxon>Chromadorea</taxon>
        <taxon>Rhabditida</taxon>
        <taxon>Rhabditina</taxon>
        <taxon>Rhabditomorpha</taxon>
        <taxon>Rhabditoidea</taxon>
        <taxon>Rhabditidae</taxon>
        <taxon>Peloderinae</taxon>
        <taxon>Caenorhabditis</taxon>
    </lineage>
</organism>
<evidence type="ECO:0000256" key="1">
    <source>
        <dbReference type="SAM" id="Coils"/>
    </source>
</evidence>
<comment type="caution">
    <text evidence="3">The sequence shown here is derived from an EMBL/GenBank/DDBJ whole genome shotgun (WGS) entry which is preliminary data.</text>
</comment>
<protein>
    <submittedName>
        <fullName evidence="3">Uncharacterized protein</fullName>
    </submittedName>
</protein>
<sequence>MADNLMRGRKRGRGGMRAVFRKGTSEEPEQEEPILTKEEYLKKKRMLLRRAVLAENQYNTLRTRLKENKARELIEYKQAVARKQCPEYLAGLGKAQEELDGKKAIIETRYKMKLGQILDEYEAETDMNRTQFEDQYIYSKNRYMDFFKNLIEEKKKREKDVGMILGALLTLPPLPKGICEKPVFQDVVAAGRMTRSMARKVEEGPWTSA</sequence>